<feature type="domain" description="Phorbol-ester/DAG-type" evidence="5">
    <location>
        <begin position="100"/>
        <end position="151"/>
    </location>
</feature>
<organism evidence="6 7">
    <name type="scientific">Microthlaspi erraticum</name>
    <dbReference type="NCBI Taxonomy" id="1685480"/>
    <lineage>
        <taxon>Eukaryota</taxon>
        <taxon>Viridiplantae</taxon>
        <taxon>Streptophyta</taxon>
        <taxon>Embryophyta</taxon>
        <taxon>Tracheophyta</taxon>
        <taxon>Spermatophyta</taxon>
        <taxon>Magnoliopsida</taxon>
        <taxon>eudicotyledons</taxon>
        <taxon>Gunneridae</taxon>
        <taxon>Pentapetalae</taxon>
        <taxon>rosids</taxon>
        <taxon>malvids</taxon>
        <taxon>Brassicales</taxon>
        <taxon>Brassicaceae</taxon>
        <taxon>Coluteocarpeae</taxon>
        <taxon>Microthlaspi</taxon>
    </lineage>
</organism>
<dbReference type="InterPro" id="IPR046349">
    <property type="entry name" value="C1-like_sf"/>
</dbReference>
<dbReference type="GO" id="GO:0008270">
    <property type="term" value="F:zinc ion binding"/>
    <property type="evidence" value="ECO:0007669"/>
    <property type="project" value="UniProtKB-KW"/>
</dbReference>
<dbReference type="InterPro" id="IPR053192">
    <property type="entry name" value="Vacuole_Formation_Reg"/>
</dbReference>
<dbReference type="AlphaFoldDB" id="A0A6D2J0I0"/>
<dbReference type="PANTHER" id="PTHR32410:SF154">
    <property type="entry name" value="CHP-RICH ZINC FINGER PROTEIN-LIKE-RELATED"/>
    <property type="match status" value="1"/>
</dbReference>
<evidence type="ECO:0000256" key="3">
    <source>
        <dbReference type="ARBA" id="ARBA00022771"/>
    </source>
</evidence>
<proteinExistence type="predicted"/>
<dbReference type="InterPro" id="IPR004146">
    <property type="entry name" value="DC1"/>
</dbReference>
<keyword evidence="3" id="KW-0863">Zinc-finger</keyword>
<name>A0A6D2J0I0_9BRAS</name>
<evidence type="ECO:0000256" key="2">
    <source>
        <dbReference type="ARBA" id="ARBA00022737"/>
    </source>
</evidence>
<keyword evidence="4" id="KW-0862">Zinc</keyword>
<dbReference type="SMART" id="SM00109">
    <property type="entry name" value="C1"/>
    <property type="match status" value="3"/>
</dbReference>
<protein>
    <recommendedName>
        <fullName evidence="5">Phorbol-ester/DAG-type domain-containing protein</fullName>
    </recommendedName>
</protein>
<evidence type="ECO:0000256" key="4">
    <source>
        <dbReference type="ARBA" id="ARBA00022833"/>
    </source>
</evidence>
<keyword evidence="7" id="KW-1185">Reference proteome</keyword>
<evidence type="ECO:0000259" key="5">
    <source>
        <dbReference type="PROSITE" id="PS50081"/>
    </source>
</evidence>
<evidence type="ECO:0000313" key="6">
    <source>
        <dbReference type="EMBL" id="CAA7032494.1"/>
    </source>
</evidence>
<gene>
    <name evidence="6" type="ORF">MERR_LOCUS19729</name>
</gene>
<dbReference type="Pfam" id="PF03107">
    <property type="entry name" value="C1_2"/>
    <property type="match status" value="7"/>
</dbReference>
<dbReference type="SMART" id="SM00249">
    <property type="entry name" value="PHD"/>
    <property type="match status" value="3"/>
</dbReference>
<dbReference type="SUPFAM" id="SSF57889">
    <property type="entry name" value="Cysteine-rich domain"/>
    <property type="match status" value="5"/>
</dbReference>
<accession>A0A6D2J0I0</accession>
<dbReference type="InterPro" id="IPR054483">
    <property type="entry name" value="DC1-like_CT"/>
</dbReference>
<dbReference type="PANTHER" id="PTHR32410">
    <property type="entry name" value="CYSTEINE/HISTIDINE-RICH C1 DOMAIN FAMILY PROTEIN"/>
    <property type="match status" value="1"/>
</dbReference>
<reference evidence="6" key="1">
    <citation type="submission" date="2020-01" db="EMBL/GenBank/DDBJ databases">
        <authorList>
            <person name="Mishra B."/>
        </authorList>
    </citation>
    <scope>NUCLEOTIDE SEQUENCE [LARGE SCALE GENOMIC DNA]</scope>
</reference>
<evidence type="ECO:0000313" key="7">
    <source>
        <dbReference type="Proteomes" id="UP000467841"/>
    </source>
</evidence>
<sequence>MLAIEGHYGYSCGECKFTVHVNCAFLFRKYEKFDHPAHDGHYLKLLTTGAPNHTDQKCHICGKNTKLLLFHCSTCNLNLDVDCVVEALCARAHLIKPWHHHPLRMVDLSNTMKCDICHMGSEYGYFCARCRLVIHKGCVSTLDSLEITHTCHVRHTMKLLTNGAPDYTDPECHICGAYTGNVLYHCDKCKFNLDLCCAIYYPPPVVMSDLKIHEHPLTLMPRLISFVCDACGLKGDRAPYVCLQCDFMIIHKECGALPHTIHVNRHDHRVSYTYPLGPGEWKCGFCWEEIDWSYGAYSCSKCPDYAVHPKCATRDDVWDGEELDGVPEEVEDIEPFKINEDNTITHFAHEHNLRLKKDDVAFDESILCSACVSPIGSNTFYKCSDCDFILHETCANFPKKKRHFLSPKPLALHTNLSDNKDCNACRQICCKGFVYTDEYKSFDLLCMSITQPFLHGCHPHPLLYMKVDFDDPVIRTCQCCGIRAQGNVLGCVKCDFYLDFRCATLPLTVRLHRYDDHALTLCYDGKASDKCWCDVCERRTIPNTWFYTCKDCGGTFHVLCVVGDIKYAKPGANFGGSMEVLANNRSSRPICSECHCRCPGPYILREIEDTNILFCSSYCRILFRSKDNYLFGFFSYGICPPWLYDSDILKNL</sequence>
<keyword evidence="2" id="KW-0677">Repeat</keyword>
<dbReference type="Proteomes" id="UP000467841">
    <property type="component" value="Unassembled WGS sequence"/>
</dbReference>
<dbReference type="InterPro" id="IPR002219">
    <property type="entry name" value="PKC_DAG/PE"/>
</dbReference>
<dbReference type="EMBL" id="CACVBM020001121">
    <property type="protein sequence ID" value="CAA7032494.1"/>
    <property type="molecule type" value="Genomic_DNA"/>
</dbReference>
<dbReference type="Pfam" id="PF22926">
    <property type="entry name" value="C1-like_CT"/>
    <property type="match status" value="1"/>
</dbReference>
<keyword evidence="1" id="KW-0479">Metal-binding</keyword>
<evidence type="ECO:0000256" key="1">
    <source>
        <dbReference type="ARBA" id="ARBA00022723"/>
    </source>
</evidence>
<dbReference type="InterPro" id="IPR001965">
    <property type="entry name" value="Znf_PHD"/>
</dbReference>
<comment type="caution">
    <text evidence="6">The sequence shown here is derived from an EMBL/GenBank/DDBJ whole genome shotgun (WGS) entry which is preliminary data.</text>
</comment>
<dbReference type="PROSITE" id="PS50081">
    <property type="entry name" value="ZF_DAG_PE_2"/>
    <property type="match status" value="1"/>
</dbReference>
<dbReference type="OrthoDB" id="1020579at2759"/>